<dbReference type="PANTHER" id="PTHR38439">
    <property type="entry name" value="AURACYANIN-B"/>
    <property type="match status" value="1"/>
</dbReference>
<protein>
    <submittedName>
        <fullName evidence="8">Plastocyanin</fullName>
    </submittedName>
</protein>
<dbReference type="Pfam" id="PF07732">
    <property type="entry name" value="Cu-oxidase_3"/>
    <property type="match status" value="1"/>
</dbReference>
<dbReference type="AlphaFoldDB" id="A0A2Z2HMJ5"/>
<reference evidence="8 9" key="1">
    <citation type="journal article" date="2017" name="Environ. Microbiol.">
        <title>Genome and epigenome of a novel marine Thaumarchaeota strain suggest viral infection, phosphorothioation DNA modification and multiple restriction systems.</title>
        <authorList>
            <person name="Ahlgren N.A."/>
            <person name="Chen Y."/>
            <person name="Needham D.M."/>
            <person name="Parada A.E."/>
            <person name="Sachdeva R."/>
            <person name="Trinh V."/>
            <person name="Chen T."/>
            <person name="Fuhrman J.A."/>
        </authorList>
    </citation>
    <scope>NUCLEOTIDE SEQUENCE [LARGE SCALE GENOMIC DNA]</scope>
    <source>
        <strain evidence="8 9">SPOT01</strain>
    </source>
</reference>
<evidence type="ECO:0000259" key="6">
    <source>
        <dbReference type="Pfam" id="PF00127"/>
    </source>
</evidence>
<feature type="transmembrane region" description="Helical" evidence="5">
    <location>
        <begin position="21"/>
        <end position="42"/>
    </location>
</feature>
<dbReference type="InterPro" id="IPR050845">
    <property type="entry name" value="Cu-binding_ET"/>
</dbReference>
<dbReference type="InterPro" id="IPR008972">
    <property type="entry name" value="Cupredoxin"/>
</dbReference>
<keyword evidence="2" id="KW-0479">Metal-binding</keyword>
<evidence type="ECO:0000256" key="5">
    <source>
        <dbReference type="SAM" id="Phobius"/>
    </source>
</evidence>
<dbReference type="Pfam" id="PF00127">
    <property type="entry name" value="Copper-bind"/>
    <property type="match status" value="1"/>
</dbReference>
<keyword evidence="3" id="KW-0249">Electron transport</keyword>
<sequence length="318" mass="33597">MSQEHPTEYYRTTNSRVGKMLAIMLAICIVGGVIFFSMWDYWISEPPHVISVMAGDVDHSGPAEATGITITQDLQFLESADFRSLTFNAMIDEPGVNPTIEMSVGDKVVFNVVNDGMSFHAFGVTKDTEGFAGIIPGSEVAAPTNPLKPGESGTAEFIAGEEGTYYYICTVPGHRDQGMVGEIIVSGSSGPAVAADPTGVSHEFTLDFVESDDFRTLAFNALPGEEGNNPTIVVNSGDEVTITSVNAGMSFHAFGVVSNPDDFNSVIFDSAIAAATNPLKPGESGSTTFIAGAPGTYHYICTVPGHALQGMIGEFIVE</sequence>
<dbReference type="PROSITE" id="PS00196">
    <property type="entry name" value="COPPER_BLUE"/>
    <property type="match status" value="2"/>
</dbReference>
<keyword evidence="5" id="KW-0472">Membrane</keyword>
<dbReference type="Gene3D" id="2.60.40.420">
    <property type="entry name" value="Cupredoxins - blue copper proteins"/>
    <property type="match status" value="2"/>
</dbReference>
<keyword evidence="1" id="KW-0813">Transport</keyword>
<dbReference type="GeneID" id="32901971"/>
<dbReference type="InterPro" id="IPR011707">
    <property type="entry name" value="Cu-oxidase-like_N"/>
</dbReference>
<dbReference type="GO" id="GO:0005507">
    <property type="term" value="F:copper ion binding"/>
    <property type="evidence" value="ECO:0007669"/>
    <property type="project" value="InterPro"/>
</dbReference>
<dbReference type="SUPFAM" id="SSF49503">
    <property type="entry name" value="Cupredoxins"/>
    <property type="match status" value="2"/>
</dbReference>
<evidence type="ECO:0000256" key="1">
    <source>
        <dbReference type="ARBA" id="ARBA00022448"/>
    </source>
</evidence>
<dbReference type="KEGG" id="nct:NMSP_1523"/>
<keyword evidence="4" id="KW-0186">Copper</keyword>
<feature type="domain" description="Plastocyanin-like" evidence="7">
    <location>
        <begin position="92"/>
        <end position="187"/>
    </location>
</feature>
<accession>A0A2Z2HMJ5</accession>
<evidence type="ECO:0000256" key="3">
    <source>
        <dbReference type="ARBA" id="ARBA00022982"/>
    </source>
</evidence>
<keyword evidence="9" id="KW-1185">Reference proteome</keyword>
<keyword evidence="5" id="KW-1133">Transmembrane helix</keyword>
<dbReference type="InterPro" id="IPR028871">
    <property type="entry name" value="BlueCu_1_BS"/>
</dbReference>
<dbReference type="InterPro" id="IPR033138">
    <property type="entry name" value="Cu_oxidase_CS"/>
</dbReference>
<evidence type="ECO:0000259" key="7">
    <source>
        <dbReference type="Pfam" id="PF07732"/>
    </source>
</evidence>
<proteinExistence type="predicted"/>
<feature type="domain" description="Blue (type 1) copper" evidence="6">
    <location>
        <begin position="230"/>
        <end position="318"/>
    </location>
</feature>
<keyword evidence="5" id="KW-0812">Transmembrane</keyword>
<dbReference type="GO" id="GO:0009055">
    <property type="term" value="F:electron transfer activity"/>
    <property type="evidence" value="ECO:0007669"/>
    <property type="project" value="InterPro"/>
</dbReference>
<evidence type="ECO:0000256" key="4">
    <source>
        <dbReference type="ARBA" id="ARBA00023008"/>
    </source>
</evidence>
<evidence type="ECO:0000256" key="2">
    <source>
        <dbReference type="ARBA" id="ARBA00022723"/>
    </source>
</evidence>
<evidence type="ECO:0000313" key="8">
    <source>
        <dbReference type="EMBL" id="ARS65124.1"/>
    </source>
</evidence>
<dbReference type="PROSITE" id="PS00079">
    <property type="entry name" value="MULTICOPPER_OXIDASE1"/>
    <property type="match status" value="2"/>
</dbReference>
<gene>
    <name evidence="8" type="ORF">NMSP_1523</name>
</gene>
<dbReference type="InterPro" id="IPR000923">
    <property type="entry name" value="BlueCu_1"/>
</dbReference>
<evidence type="ECO:0000313" key="9">
    <source>
        <dbReference type="Proteomes" id="UP000249949"/>
    </source>
</evidence>
<dbReference type="Proteomes" id="UP000249949">
    <property type="component" value="Chromosome"/>
</dbReference>
<dbReference type="PANTHER" id="PTHR38439:SF3">
    <property type="entry name" value="COPPER-RESISTANT CUPROPROTEIN COPI"/>
    <property type="match status" value="1"/>
</dbReference>
<dbReference type="RefSeq" id="WP_086908133.1">
    <property type="nucleotide sequence ID" value="NZ_CP021324.1"/>
</dbReference>
<name>A0A2Z2HMJ5_9ARCH</name>
<dbReference type="OrthoDB" id="4392at2157"/>
<dbReference type="EMBL" id="CP021324">
    <property type="protein sequence ID" value="ARS65124.1"/>
    <property type="molecule type" value="Genomic_DNA"/>
</dbReference>
<organism evidence="8 9">
    <name type="scientific">Candidatus Nitrosomarinus catalinensis</name>
    <dbReference type="NCBI Taxonomy" id="1898749"/>
    <lineage>
        <taxon>Archaea</taxon>
        <taxon>Nitrososphaerota</taxon>
        <taxon>Nitrososphaeria</taxon>
        <taxon>Nitrosopumilales</taxon>
        <taxon>Nitrosopumilaceae</taxon>
        <taxon>Candidatus Nitrosomarinus</taxon>
    </lineage>
</organism>